<comment type="caution">
    <text evidence="2">The sequence shown here is derived from an EMBL/GenBank/DDBJ whole genome shotgun (WGS) entry which is preliminary data.</text>
</comment>
<evidence type="ECO:0000256" key="1">
    <source>
        <dbReference type="SAM" id="MobiDB-lite"/>
    </source>
</evidence>
<protein>
    <submittedName>
        <fullName evidence="2">Uncharacterized protein</fullName>
    </submittedName>
</protein>
<feature type="region of interest" description="Disordered" evidence="1">
    <location>
        <begin position="120"/>
        <end position="150"/>
    </location>
</feature>
<evidence type="ECO:0000313" key="3">
    <source>
        <dbReference type="Proteomes" id="UP000324897"/>
    </source>
</evidence>
<reference evidence="2 3" key="1">
    <citation type="journal article" date="2019" name="Sci. Rep.">
        <title>A high-quality genome of Eragrostis curvula grass provides insights into Poaceae evolution and supports new strategies to enhance forage quality.</title>
        <authorList>
            <person name="Carballo J."/>
            <person name="Santos B.A.C.M."/>
            <person name="Zappacosta D."/>
            <person name="Garbus I."/>
            <person name="Selva J.P."/>
            <person name="Gallo C.A."/>
            <person name="Diaz A."/>
            <person name="Albertini E."/>
            <person name="Caccamo M."/>
            <person name="Echenique V."/>
        </authorList>
    </citation>
    <scope>NUCLEOTIDE SEQUENCE [LARGE SCALE GENOMIC DNA]</scope>
    <source>
        <strain evidence="3">cv. Victoria</strain>
        <tissue evidence="2">Leaf</tissue>
    </source>
</reference>
<dbReference type="AlphaFoldDB" id="A0A5J9TGH3"/>
<organism evidence="2 3">
    <name type="scientific">Eragrostis curvula</name>
    <name type="common">weeping love grass</name>
    <dbReference type="NCBI Taxonomy" id="38414"/>
    <lineage>
        <taxon>Eukaryota</taxon>
        <taxon>Viridiplantae</taxon>
        <taxon>Streptophyta</taxon>
        <taxon>Embryophyta</taxon>
        <taxon>Tracheophyta</taxon>
        <taxon>Spermatophyta</taxon>
        <taxon>Magnoliopsida</taxon>
        <taxon>Liliopsida</taxon>
        <taxon>Poales</taxon>
        <taxon>Poaceae</taxon>
        <taxon>PACMAD clade</taxon>
        <taxon>Chloridoideae</taxon>
        <taxon>Eragrostideae</taxon>
        <taxon>Eragrostidinae</taxon>
        <taxon>Eragrostis</taxon>
    </lineage>
</organism>
<dbReference type="OrthoDB" id="686209at2759"/>
<proteinExistence type="predicted"/>
<dbReference type="PANTHER" id="PTHR47127">
    <property type="entry name" value="10A19I.15"/>
    <property type="match status" value="1"/>
</dbReference>
<feature type="compositionally biased region" description="Basic and acidic residues" evidence="1">
    <location>
        <begin position="138"/>
        <end position="150"/>
    </location>
</feature>
<dbReference type="Proteomes" id="UP000324897">
    <property type="component" value="Chromosome 3"/>
</dbReference>
<evidence type="ECO:0000313" key="2">
    <source>
        <dbReference type="EMBL" id="TVU10402.1"/>
    </source>
</evidence>
<gene>
    <name evidence="2" type="ORF">EJB05_43928</name>
</gene>
<accession>A0A5J9TGH3</accession>
<keyword evidence="3" id="KW-1185">Reference proteome</keyword>
<dbReference type="EMBL" id="RWGY01000039">
    <property type="protein sequence ID" value="TVU10402.1"/>
    <property type="molecule type" value="Genomic_DNA"/>
</dbReference>
<sequence length="249" mass="28326">MSGFVLRRFPELVGQGVRTDKGFKEVHRNQVARQLNESGFSAQEVSGNQVYNHMHKWCSMWVRICKLKDLSGALWDEENYMISLDESHYLGHTKDHPKDAEYLNPEIFGEGEEIAAATGKSQPINLEAESSKTATSKLGDDPKDATDKGKGVVNNLKRKRTCEEEYSVMIGMTEAVTKVATALERPQHNEVYDELYDSVMNTPGFTEEALMFALCYLLKNKAEGLCFVQMKEAHRVLWLRMNLGKNYFM</sequence>
<name>A0A5J9TGH3_9POAL</name>
<feature type="non-terminal residue" evidence="2">
    <location>
        <position position="1"/>
    </location>
</feature>
<dbReference type="Gramene" id="TVU10402">
    <property type="protein sequence ID" value="TVU10402"/>
    <property type="gene ID" value="EJB05_43928"/>
</dbReference>